<dbReference type="PANTHER" id="PTHR33678:SF1">
    <property type="entry name" value="BLL1576 PROTEIN"/>
    <property type="match status" value="1"/>
</dbReference>
<dbReference type="PANTHER" id="PTHR33678">
    <property type="entry name" value="BLL1576 PROTEIN"/>
    <property type="match status" value="1"/>
</dbReference>
<dbReference type="AlphaFoldDB" id="A0A0E9LY15"/>
<feature type="domain" description="Transposase TnpC homeodomain" evidence="2">
    <location>
        <begin position="88"/>
        <end position="160"/>
    </location>
</feature>
<organism evidence="3 4">
    <name type="scientific">Geofilum rubicundum JCM 15548</name>
    <dbReference type="NCBI Taxonomy" id="1236989"/>
    <lineage>
        <taxon>Bacteria</taxon>
        <taxon>Pseudomonadati</taxon>
        <taxon>Bacteroidota</taxon>
        <taxon>Bacteroidia</taxon>
        <taxon>Marinilabiliales</taxon>
        <taxon>Marinilabiliaceae</taxon>
        <taxon>Geofilum</taxon>
    </lineage>
</organism>
<evidence type="ECO:0000313" key="3">
    <source>
        <dbReference type="EMBL" id="GAO30452.1"/>
    </source>
</evidence>
<proteinExistence type="predicted"/>
<evidence type="ECO:0000259" key="1">
    <source>
        <dbReference type="Pfam" id="PF03050"/>
    </source>
</evidence>
<dbReference type="InterPro" id="IPR052344">
    <property type="entry name" value="Transposase-related"/>
</dbReference>
<dbReference type="NCBIfam" id="NF033517">
    <property type="entry name" value="transpos_IS66"/>
    <property type="match status" value="1"/>
</dbReference>
<protein>
    <submittedName>
        <fullName evidence="3">Mobile element protein</fullName>
    </submittedName>
</protein>
<dbReference type="InterPro" id="IPR024463">
    <property type="entry name" value="Transposase_TnpC_homeodom"/>
</dbReference>
<dbReference type="Pfam" id="PF13007">
    <property type="entry name" value="LZ_Tnp_IS66"/>
    <property type="match status" value="1"/>
</dbReference>
<evidence type="ECO:0000259" key="2">
    <source>
        <dbReference type="Pfam" id="PF13007"/>
    </source>
</evidence>
<gene>
    <name evidence="3" type="ORF">JCM15548_12721</name>
</gene>
<keyword evidence="4" id="KW-1185">Reference proteome</keyword>
<sequence length="555" mass="64207">MENQHPSYDQNTAQLVARISALEAALLEKEAALLEKDTALLEKDTALLEKETLLTDKESILTKQKSVITENVSIIHKLEQDVEYMAFQLDQLRRLMFGSKRERFIPQEHPSQLQLFDSKAISEVVKEEQEKIRLEYERKKVKKEHPGRMPLPSHLPVIEIILEPTEDTTNMICIGQEITEELDYTPAKLHKNLYIRNKYITKEDEKADQKQVIAPLNRPLHKCIASANLLGMIFINKYVYHLPVYRTRQMLTQMGVTIPDSTLESWIKLGANLLRPLYAVHRLHVFRETYQMIDESPIKVQDHNKKGTCHKGYMWVRYAPLSKSVLFEYYKSRSANGPIDDLDTFNGFIQTDGYNGYTFLAKKGGLTHLSCWAHARRYIEAALKNDKERASHLLRLIQVLYAIEALARDKNLSHEQRHDLRLEKSLPVINEIGTYIYKHKGSVTPKSPIGRAFEYCNNRWTSLQNYLTNGMLEIDSNLVENSIRPLALGRKNFLFAGSHDAAQNIAMFYSFFGTCKKLDIDAQKWLKYVMENIHITPAGNFKELLPQFIDKNLLQ</sequence>
<evidence type="ECO:0000313" key="4">
    <source>
        <dbReference type="Proteomes" id="UP000032900"/>
    </source>
</evidence>
<dbReference type="RefSeq" id="WP_227625727.1">
    <property type="nucleotide sequence ID" value="NZ_BAZW01000023.1"/>
</dbReference>
<name>A0A0E9LY15_9BACT</name>
<comment type="caution">
    <text evidence="3">The sequence shown here is derived from an EMBL/GenBank/DDBJ whole genome shotgun (WGS) entry which is preliminary data.</text>
</comment>
<feature type="domain" description="Transposase IS66 central" evidence="1">
    <location>
        <begin position="222"/>
        <end position="503"/>
    </location>
</feature>
<accession>A0A0E9LY15</accession>
<dbReference type="Proteomes" id="UP000032900">
    <property type="component" value="Unassembled WGS sequence"/>
</dbReference>
<reference evidence="3 4" key="1">
    <citation type="journal article" date="2015" name="Microbes Environ.">
        <title>Distribution and evolution of nitrogen fixation genes in the phylum bacteroidetes.</title>
        <authorList>
            <person name="Inoue J."/>
            <person name="Oshima K."/>
            <person name="Suda W."/>
            <person name="Sakamoto M."/>
            <person name="Iino T."/>
            <person name="Noda S."/>
            <person name="Hongoh Y."/>
            <person name="Hattori M."/>
            <person name="Ohkuma M."/>
        </authorList>
    </citation>
    <scope>NUCLEOTIDE SEQUENCE [LARGE SCALE GENOMIC DNA]</scope>
    <source>
        <strain evidence="3">JCM 15548</strain>
    </source>
</reference>
<dbReference type="STRING" id="1236989.JCM15548_12721"/>
<dbReference type="Pfam" id="PF03050">
    <property type="entry name" value="DDE_Tnp_IS66"/>
    <property type="match status" value="1"/>
</dbReference>
<dbReference type="InterPro" id="IPR004291">
    <property type="entry name" value="Transposase_IS66_central"/>
</dbReference>
<dbReference type="EMBL" id="BAZW01000023">
    <property type="protein sequence ID" value="GAO30452.1"/>
    <property type="molecule type" value="Genomic_DNA"/>
</dbReference>